<sequence length="248" mass="27764">MELSVIVPSWGLTALLRSCLLQLEHALARTQLGKTCVVVVDNGSAIPYLADDLAPAHVRIVRLDLRHSFSAACNRGARELAATRYLFLNNDVLLHPDALVEMLEIFRDHKVGICGTRLVLPDDTIQHCGVRFDAGERGPYHQDHGRRSAIVSRATTFPQAVTAAAMMIDHAAFNALNGFDETFPFGYEDVDLCLRARQLGIRIACGQRRDSLHLESTSDRRPDRHKASRKLFFERWRGRYTIDGDESG</sequence>
<dbReference type="RefSeq" id="WP_287272427.1">
    <property type="nucleotide sequence ID" value="NZ_JAMYMY010000019.1"/>
</dbReference>
<keyword evidence="1" id="KW-0328">Glycosyltransferase</keyword>
<organism evidence="1 2">
    <name type="scientific">Mesorhizobium opportunistum</name>
    <dbReference type="NCBI Taxonomy" id="593909"/>
    <lineage>
        <taxon>Bacteria</taxon>
        <taxon>Pseudomonadati</taxon>
        <taxon>Pseudomonadota</taxon>
        <taxon>Alphaproteobacteria</taxon>
        <taxon>Hyphomicrobiales</taxon>
        <taxon>Phyllobacteriaceae</taxon>
        <taxon>Mesorhizobium</taxon>
    </lineage>
</organism>
<proteinExistence type="predicted"/>
<dbReference type="PANTHER" id="PTHR43179">
    <property type="entry name" value="RHAMNOSYLTRANSFERASE WBBL"/>
    <property type="match status" value="1"/>
</dbReference>
<name>A0ABV1YFP1_9HYPH</name>
<dbReference type="GO" id="GO:0016757">
    <property type="term" value="F:glycosyltransferase activity"/>
    <property type="evidence" value="ECO:0007669"/>
    <property type="project" value="UniProtKB-KW"/>
</dbReference>
<keyword evidence="1" id="KW-0808">Transferase</keyword>
<dbReference type="Gene3D" id="3.90.550.10">
    <property type="entry name" value="Spore Coat Polysaccharide Biosynthesis Protein SpsA, Chain A"/>
    <property type="match status" value="1"/>
</dbReference>
<dbReference type="PANTHER" id="PTHR43179:SF7">
    <property type="entry name" value="RHAMNOSYLTRANSFERASE WBBL"/>
    <property type="match status" value="1"/>
</dbReference>
<dbReference type="Proteomes" id="UP001464387">
    <property type="component" value="Unassembled WGS sequence"/>
</dbReference>
<evidence type="ECO:0000313" key="1">
    <source>
        <dbReference type="EMBL" id="MER8933991.1"/>
    </source>
</evidence>
<dbReference type="SUPFAM" id="SSF53448">
    <property type="entry name" value="Nucleotide-diphospho-sugar transferases"/>
    <property type="match status" value="1"/>
</dbReference>
<dbReference type="Pfam" id="PF13641">
    <property type="entry name" value="Glyco_tranf_2_3"/>
    <property type="match status" value="1"/>
</dbReference>
<protein>
    <submittedName>
        <fullName evidence="1">Glycosyltransferase</fullName>
        <ecNumber evidence="1">2.4.-.-</ecNumber>
    </submittedName>
</protein>
<gene>
    <name evidence="1" type="ORF">NKI33_13565</name>
</gene>
<accession>A0ABV1YFP1</accession>
<dbReference type="EC" id="2.4.-.-" evidence="1"/>
<reference evidence="1 2" key="1">
    <citation type="journal article" date="2024" name="Proc. Natl. Acad. Sci. U.S.A.">
        <title>The evolutionary genomics of adaptation to stress in wild rhizobium bacteria.</title>
        <authorList>
            <person name="Kehlet-Delgado H."/>
            <person name="Montoya A.P."/>
            <person name="Jensen K.T."/>
            <person name="Wendlandt C.E."/>
            <person name="Dexheimer C."/>
            <person name="Roberts M."/>
            <person name="Torres Martinez L."/>
            <person name="Friesen M.L."/>
            <person name="Griffitts J.S."/>
            <person name="Porter S.S."/>
        </authorList>
    </citation>
    <scope>NUCLEOTIDE SEQUENCE [LARGE SCALE GENOMIC DNA]</scope>
    <source>
        <strain evidence="1 2">M0729</strain>
    </source>
</reference>
<keyword evidence="2" id="KW-1185">Reference proteome</keyword>
<dbReference type="EMBL" id="JAMYPJ010000016">
    <property type="protein sequence ID" value="MER8933991.1"/>
    <property type="molecule type" value="Genomic_DNA"/>
</dbReference>
<evidence type="ECO:0000313" key="2">
    <source>
        <dbReference type="Proteomes" id="UP001464387"/>
    </source>
</evidence>
<dbReference type="InterPro" id="IPR029044">
    <property type="entry name" value="Nucleotide-diphossugar_trans"/>
</dbReference>
<comment type="caution">
    <text evidence="1">The sequence shown here is derived from an EMBL/GenBank/DDBJ whole genome shotgun (WGS) entry which is preliminary data.</text>
</comment>